<dbReference type="PROSITE" id="PS50262">
    <property type="entry name" value="G_PROTEIN_RECEP_F1_2"/>
    <property type="match status" value="1"/>
</dbReference>
<dbReference type="PANTHER" id="PTHR24228:SF74">
    <property type="entry name" value="G-PROTEIN COUPLED RECEPTORS FAMILY 1 PROFILE DOMAIN-CONTAINING PROTEIN"/>
    <property type="match status" value="1"/>
</dbReference>
<evidence type="ECO:0000256" key="5">
    <source>
        <dbReference type="ARBA" id="ARBA00023040"/>
    </source>
</evidence>
<accession>A0A7I8VEV0</accession>
<dbReference type="Gene3D" id="1.20.1070.10">
    <property type="entry name" value="Rhodopsin 7-helix transmembrane proteins"/>
    <property type="match status" value="1"/>
</dbReference>
<keyword evidence="5 9" id="KW-0297">G-protein coupled receptor</keyword>
<gene>
    <name evidence="12" type="ORF">DGYR_LOCUS2733</name>
</gene>
<evidence type="ECO:0000256" key="1">
    <source>
        <dbReference type="ARBA" id="ARBA00004651"/>
    </source>
</evidence>
<evidence type="ECO:0000256" key="3">
    <source>
        <dbReference type="ARBA" id="ARBA00022692"/>
    </source>
</evidence>
<sequence length="333" mass="37593">MADEQHFHTSSSRLIGQILSPVAVVLGSLANFTTIIAIARQPKLRTITNFFLINLAISDLLFSGFIGPLISTSFFVGWYKINESSPELCRIFPYIMYATGGATLFMVALVTLNRYVLIVHAYAYKTIFTKTRTGIILFTTWMIILCLLLLPATEIWGEFGYERSIDFCTFIRHPRRRGARTFITAFCISLTIACVLFCNIRIYLVVRRSRERVGGGLGSNGEANGVRNNAPSTNRPRRKDLKLIKMILTVFGVFGICNIPLVIILMVTKDYVEPTLHTVALMLYWSSSLANPLIYTVMNKQIRLALLSLLPFRKKGIRGLNINDDSTTHSYRQ</sequence>
<dbReference type="InterPro" id="IPR017452">
    <property type="entry name" value="GPCR_Rhodpsn_7TM"/>
</dbReference>
<evidence type="ECO:0000256" key="6">
    <source>
        <dbReference type="ARBA" id="ARBA00023136"/>
    </source>
</evidence>
<keyword evidence="13" id="KW-1185">Reference proteome</keyword>
<dbReference type="EMBL" id="CAJFCJ010000004">
    <property type="protein sequence ID" value="CAD5113799.1"/>
    <property type="molecule type" value="Genomic_DNA"/>
</dbReference>
<organism evidence="12 13">
    <name type="scientific">Dimorphilus gyrociliatus</name>
    <dbReference type="NCBI Taxonomy" id="2664684"/>
    <lineage>
        <taxon>Eukaryota</taxon>
        <taxon>Metazoa</taxon>
        <taxon>Spiralia</taxon>
        <taxon>Lophotrochozoa</taxon>
        <taxon>Annelida</taxon>
        <taxon>Polychaeta</taxon>
        <taxon>Polychaeta incertae sedis</taxon>
        <taxon>Dinophilidae</taxon>
        <taxon>Dimorphilus</taxon>
    </lineage>
</organism>
<feature type="transmembrane region" description="Helical" evidence="10">
    <location>
        <begin position="243"/>
        <end position="267"/>
    </location>
</feature>
<dbReference type="SMART" id="SM01381">
    <property type="entry name" value="7TM_GPCR_Srsx"/>
    <property type="match status" value="1"/>
</dbReference>
<evidence type="ECO:0000313" key="13">
    <source>
        <dbReference type="Proteomes" id="UP000549394"/>
    </source>
</evidence>
<dbReference type="Proteomes" id="UP000549394">
    <property type="component" value="Unassembled WGS sequence"/>
</dbReference>
<feature type="domain" description="G-protein coupled receptors family 1 profile" evidence="11">
    <location>
        <begin position="30"/>
        <end position="295"/>
    </location>
</feature>
<evidence type="ECO:0000256" key="9">
    <source>
        <dbReference type="RuleBase" id="RU000688"/>
    </source>
</evidence>
<dbReference type="CDD" id="cd00637">
    <property type="entry name" value="7tm_classA_rhodopsin-like"/>
    <property type="match status" value="1"/>
</dbReference>
<keyword evidence="7 9" id="KW-0675">Receptor</keyword>
<keyword evidence="6 10" id="KW-0472">Membrane</keyword>
<keyword evidence="8 9" id="KW-0807">Transducer</keyword>
<evidence type="ECO:0000256" key="8">
    <source>
        <dbReference type="ARBA" id="ARBA00023224"/>
    </source>
</evidence>
<feature type="transmembrane region" description="Helical" evidence="10">
    <location>
        <begin position="91"/>
        <end position="112"/>
    </location>
</feature>
<feature type="transmembrane region" description="Helical" evidence="10">
    <location>
        <begin position="182"/>
        <end position="204"/>
    </location>
</feature>
<keyword evidence="2" id="KW-1003">Cell membrane</keyword>
<keyword evidence="4 10" id="KW-1133">Transmembrane helix</keyword>
<evidence type="ECO:0000256" key="2">
    <source>
        <dbReference type="ARBA" id="ARBA00022475"/>
    </source>
</evidence>
<proteinExistence type="inferred from homology"/>
<protein>
    <recommendedName>
        <fullName evidence="11">G-protein coupled receptors family 1 profile domain-containing protein</fullName>
    </recommendedName>
</protein>
<feature type="transmembrane region" description="Helical" evidence="10">
    <location>
        <begin position="18"/>
        <end position="39"/>
    </location>
</feature>
<feature type="transmembrane region" description="Helical" evidence="10">
    <location>
        <begin position="51"/>
        <end position="79"/>
    </location>
</feature>
<feature type="transmembrane region" description="Helical" evidence="10">
    <location>
        <begin position="279"/>
        <end position="298"/>
    </location>
</feature>
<dbReference type="InterPro" id="IPR000276">
    <property type="entry name" value="GPCR_Rhodpsn"/>
</dbReference>
<evidence type="ECO:0000256" key="4">
    <source>
        <dbReference type="ARBA" id="ARBA00022989"/>
    </source>
</evidence>
<evidence type="ECO:0000313" key="12">
    <source>
        <dbReference type="EMBL" id="CAD5113799.1"/>
    </source>
</evidence>
<comment type="caution">
    <text evidence="12">The sequence shown here is derived from an EMBL/GenBank/DDBJ whole genome shotgun (WGS) entry which is preliminary data.</text>
</comment>
<name>A0A7I8VEV0_9ANNE</name>
<dbReference type="PRINTS" id="PR00237">
    <property type="entry name" value="GPCRRHODOPSN"/>
</dbReference>
<comment type="subcellular location">
    <subcellularLocation>
        <location evidence="1">Cell membrane</location>
        <topology evidence="1">Multi-pass membrane protein</topology>
    </subcellularLocation>
</comment>
<dbReference type="PROSITE" id="PS00237">
    <property type="entry name" value="G_PROTEIN_RECEP_F1_1"/>
    <property type="match status" value="1"/>
</dbReference>
<dbReference type="AlphaFoldDB" id="A0A7I8VEV0"/>
<dbReference type="PANTHER" id="PTHR24228">
    <property type="entry name" value="B2 BRADYKININ RECEPTOR/ANGIOTENSIN II RECEPTOR"/>
    <property type="match status" value="1"/>
</dbReference>
<keyword evidence="3 9" id="KW-0812">Transmembrane</keyword>
<dbReference type="GO" id="GO:0005886">
    <property type="term" value="C:plasma membrane"/>
    <property type="evidence" value="ECO:0007669"/>
    <property type="project" value="UniProtKB-SubCell"/>
</dbReference>
<dbReference type="Pfam" id="PF00001">
    <property type="entry name" value="7tm_1"/>
    <property type="match status" value="1"/>
</dbReference>
<evidence type="ECO:0000256" key="10">
    <source>
        <dbReference type="SAM" id="Phobius"/>
    </source>
</evidence>
<dbReference type="SUPFAM" id="SSF81321">
    <property type="entry name" value="Family A G protein-coupled receptor-like"/>
    <property type="match status" value="1"/>
</dbReference>
<dbReference type="GO" id="GO:0004930">
    <property type="term" value="F:G protein-coupled receptor activity"/>
    <property type="evidence" value="ECO:0007669"/>
    <property type="project" value="UniProtKB-KW"/>
</dbReference>
<evidence type="ECO:0000256" key="7">
    <source>
        <dbReference type="ARBA" id="ARBA00023170"/>
    </source>
</evidence>
<reference evidence="12 13" key="1">
    <citation type="submission" date="2020-08" db="EMBL/GenBank/DDBJ databases">
        <authorList>
            <person name="Hejnol A."/>
        </authorList>
    </citation>
    <scope>NUCLEOTIDE SEQUENCE [LARGE SCALE GENOMIC DNA]</scope>
</reference>
<feature type="transmembrane region" description="Helical" evidence="10">
    <location>
        <begin position="133"/>
        <end position="152"/>
    </location>
</feature>
<comment type="similarity">
    <text evidence="9">Belongs to the G-protein coupled receptor 1 family.</text>
</comment>
<evidence type="ECO:0000259" key="11">
    <source>
        <dbReference type="PROSITE" id="PS50262"/>
    </source>
</evidence>
<dbReference type="OrthoDB" id="10044919at2759"/>